<dbReference type="SUPFAM" id="SSF56112">
    <property type="entry name" value="Protein kinase-like (PK-like)"/>
    <property type="match status" value="1"/>
</dbReference>
<dbReference type="PROSITE" id="PS00108">
    <property type="entry name" value="PROTEIN_KINASE_ST"/>
    <property type="match status" value="1"/>
</dbReference>
<dbReference type="Gene3D" id="1.10.510.10">
    <property type="entry name" value="Transferase(Phosphotransferase) domain 1"/>
    <property type="match status" value="1"/>
</dbReference>
<dbReference type="AlphaFoldDB" id="A0A231VJY9"/>
<evidence type="ECO:0000256" key="1">
    <source>
        <dbReference type="SAM" id="Phobius"/>
    </source>
</evidence>
<keyword evidence="1" id="KW-1133">Transmembrane helix</keyword>
<dbReference type="PANTHER" id="PTHR44167">
    <property type="entry name" value="OVARIAN-SPECIFIC SERINE/THREONINE-PROTEIN KINASE LOK-RELATED"/>
    <property type="match status" value="1"/>
</dbReference>
<feature type="domain" description="Protein kinase" evidence="2">
    <location>
        <begin position="17"/>
        <end position="279"/>
    </location>
</feature>
<dbReference type="RefSeq" id="WP_094044776.1">
    <property type="nucleotide sequence ID" value="NZ_CP016893.1"/>
</dbReference>
<dbReference type="PROSITE" id="PS50011">
    <property type="entry name" value="PROTEIN_KINASE_DOM"/>
    <property type="match status" value="1"/>
</dbReference>
<dbReference type="EMBL" id="CP016893">
    <property type="protein sequence ID" value="AST57799.1"/>
    <property type="molecule type" value="Genomic_DNA"/>
</dbReference>
<dbReference type="Proteomes" id="UP000215301">
    <property type="component" value="Unassembled WGS sequence"/>
</dbReference>
<dbReference type="SMART" id="SM00220">
    <property type="entry name" value="S_TKc"/>
    <property type="match status" value="1"/>
</dbReference>
<keyword evidence="1" id="KW-0812">Transmembrane</keyword>
<proteinExistence type="predicted"/>
<reference evidence="4 6" key="2">
    <citation type="submission" date="2017-06" db="EMBL/GenBank/DDBJ databases">
        <title>Isolation and characterization of a thermophilic and butanogenic Thermoanaerobacterium thermosaccharolyticum M5 capable of efficient degradation of hemicellulose.</title>
        <authorList>
            <person name="Xin F."/>
            <person name="Jiang Y."/>
        </authorList>
    </citation>
    <scope>NUCLEOTIDE SEQUENCE [LARGE SCALE GENOMIC DNA]</scope>
    <source>
        <strain evidence="4 6">M5</strain>
    </source>
</reference>
<keyword evidence="4" id="KW-0808">Transferase</keyword>
<dbReference type="PANTHER" id="PTHR44167:SF24">
    <property type="entry name" value="SERINE_THREONINE-PROTEIN KINASE CHK2"/>
    <property type="match status" value="1"/>
</dbReference>
<dbReference type="Pfam" id="PF00069">
    <property type="entry name" value="Pkinase"/>
    <property type="match status" value="1"/>
</dbReference>
<dbReference type="InterPro" id="IPR000719">
    <property type="entry name" value="Prot_kinase_dom"/>
</dbReference>
<dbReference type="GO" id="GO:0005737">
    <property type="term" value="C:cytoplasm"/>
    <property type="evidence" value="ECO:0007669"/>
    <property type="project" value="TreeGrafter"/>
</dbReference>
<dbReference type="InterPro" id="IPR008271">
    <property type="entry name" value="Ser/Thr_kinase_AS"/>
</dbReference>
<dbReference type="Proteomes" id="UP000214975">
    <property type="component" value="Chromosome"/>
</dbReference>
<evidence type="ECO:0000313" key="3">
    <source>
        <dbReference type="EMBL" id="AST57799.1"/>
    </source>
</evidence>
<keyword evidence="4" id="KW-0723">Serine/threonine-protein kinase</keyword>
<evidence type="ECO:0000313" key="4">
    <source>
        <dbReference type="EMBL" id="OXT08271.1"/>
    </source>
</evidence>
<name>A0A231VJY9_THETR</name>
<dbReference type="InterPro" id="IPR011009">
    <property type="entry name" value="Kinase-like_dom_sf"/>
</dbReference>
<feature type="transmembrane region" description="Helical" evidence="1">
    <location>
        <begin position="259"/>
        <end position="278"/>
    </location>
</feature>
<dbReference type="EMBL" id="NKHD01000017">
    <property type="protein sequence ID" value="OXT08271.1"/>
    <property type="molecule type" value="Genomic_DNA"/>
</dbReference>
<dbReference type="GO" id="GO:0005524">
    <property type="term" value="F:ATP binding"/>
    <property type="evidence" value="ECO:0007669"/>
    <property type="project" value="InterPro"/>
</dbReference>
<gene>
    <name evidence="4" type="ORF">CE561_05785</name>
    <name evidence="3" type="ORF">Thert_01811</name>
</gene>
<evidence type="ECO:0000313" key="5">
    <source>
        <dbReference type="Proteomes" id="UP000214975"/>
    </source>
</evidence>
<reference evidence="3 5" key="1">
    <citation type="submission" date="2016-08" db="EMBL/GenBank/DDBJ databases">
        <title>A novel genetic cassette of butanologenic Thermoanaerobacterium thermosaccharolyticum that directly convert cellulose to butanol.</title>
        <authorList>
            <person name="Li T."/>
            <person name="He J."/>
        </authorList>
    </citation>
    <scope>NUCLEOTIDE SEQUENCE [LARGE SCALE GENOMIC DNA]</scope>
    <source>
        <strain evidence="3 5">TG57</strain>
    </source>
</reference>
<accession>A0A231VJY9</accession>
<protein>
    <submittedName>
        <fullName evidence="3">Serine threonine protein kinase</fullName>
    </submittedName>
    <submittedName>
        <fullName evidence="4">Serine/threonine protein kinase</fullName>
    </submittedName>
</protein>
<dbReference type="GO" id="GO:0004674">
    <property type="term" value="F:protein serine/threonine kinase activity"/>
    <property type="evidence" value="ECO:0007669"/>
    <property type="project" value="UniProtKB-KW"/>
</dbReference>
<evidence type="ECO:0000259" key="2">
    <source>
        <dbReference type="PROSITE" id="PS50011"/>
    </source>
</evidence>
<organism evidence="4 6">
    <name type="scientific">Thermoanaerobacterium thermosaccharolyticum</name>
    <name type="common">Clostridium thermosaccharolyticum</name>
    <dbReference type="NCBI Taxonomy" id="1517"/>
    <lineage>
        <taxon>Bacteria</taxon>
        <taxon>Bacillati</taxon>
        <taxon>Bacillota</taxon>
        <taxon>Clostridia</taxon>
        <taxon>Thermoanaerobacterales</taxon>
        <taxon>Thermoanaerobacteraceae</taxon>
        <taxon>Thermoanaerobacterium</taxon>
    </lineage>
</organism>
<keyword evidence="4" id="KW-0418">Kinase</keyword>
<evidence type="ECO:0000313" key="6">
    <source>
        <dbReference type="Proteomes" id="UP000215301"/>
    </source>
</evidence>
<keyword evidence="1" id="KW-0472">Membrane</keyword>
<sequence length="279" mass="32114">MLKNGDVLVGIYNGRKYIVDRRLGCGGVADVYLVYDENNFKYALKISDDLISITREFKVLSSLKNCKFAPYIFDLDDALLYNKIYHYIIVEYIEGCNLDRLAKRGIAIDYASLILTEILNILLELKRAGIYYTDLKPSNIMVDQKKERIVLIDYGSTTGANDIVKEFTPDFDRASWRVGLRRADSGYLSFEAGMLFIYLVTGKLMSHDSHSIAEVLKYSKKKLGRFYIAIMKALNGTYDLNRLYVNFKNNCFNERVSLYLNYMLFISVIIFVILMILAV</sequence>